<reference evidence="3" key="1">
    <citation type="submission" date="2021-03" db="EMBL/GenBank/DDBJ databases">
        <title>Actinotalea soli sp. nov., isolated from soil.</title>
        <authorList>
            <person name="Ping W."/>
            <person name="Zhang J."/>
        </authorList>
    </citation>
    <scope>NUCLEOTIDE SEQUENCE</scope>
    <source>
        <strain evidence="3">BY-33</strain>
    </source>
</reference>
<dbReference type="AlphaFoldDB" id="A0A939RW96"/>
<keyword evidence="2" id="KW-0812">Transmembrane</keyword>
<gene>
    <name evidence="3" type="ORF">J4G33_09115</name>
</gene>
<feature type="transmembrane region" description="Helical" evidence="2">
    <location>
        <begin position="156"/>
        <end position="179"/>
    </location>
</feature>
<protein>
    <submittedName>
        <fullName evidence="3">Uncharacterized protein</fullName>
    </submittedName>
</protein>
<keyword evidence="2" id="KW-0472">Membrane</keyword>
<evidence type="ECO:0000313" key="3">
    <source>
        <dbReference type="EMBL" id="MBO1751961.1"/>
    </source>
</evidence>
<comment type="caution">
    <text evidence="3">The sequence shown here is derived from an EMBL/GenBank/DDBJ whole genome shotgun (WGS) entry which is preliminary data.</text>
</comment>
<proteinExistence type="predicted"/>
<feature type="transmembrane region" description="Helical" evidence="2">
    <location>
        <begin position="216"/>
        <end position="236"/>
    </location>
</feature>
<dbReference type="Proteomes" id="UP000664209">
    <property type="component" value="Unassembled WGS sequence"/>
</dbReference>
<accession>A0A939RW96</accession>
<feature type="transmembrane region" description="Helical" evidence="2">
    <location>
        <begin position="185"/>
        <end position="204"/>
    </location>
</feature>
<feature type="region of interest" description="Disordered" evidence="1">
    <location>
        <begin position="337"/>
        <end position="398"/>
    </location>
</feature>
<evidence type="ECO:0000313" key="4">
    <source>
        <dbReference type="Proteomes" id="UP000664209"/>
    </source>
</evidence>
<dbReference type="EMBL" id="JAGEMK010000003">
    <property type="protein sequence ID" value="MBO1751961.1"/>
    <property type="molecule type" value="Genomic_DNA"/>
</dbReference>
<keyword evidence="4" id="KW-1185">Reference proteome</keyword>
<dbReference type="RefSeq" id="WP_208055599.1">
    <property type="nucleotide sequence ID" value="NZ_JAGEMK010000003.1"/>
</dbReference>
<keyword evidence="2" id="KW-1133">Transmembrane helix</keyword>
<organism evidence="3 4">
    <name type="scientific">Actinotalea soli</name>
    <dbReference type="NCBI Taxonomy" id="2819234"/>
    <lineage>
        <taxon>Bacteria</taxon>
        <taxon>Bacillati</taxon>
        <taxon>Actinomycetota</taxon>
        <taxon>Actinomycetes</taxon>
        <taxon>Micrococcales</taxon>
        <taxon>Cellulomonadaceae</taxon>
        <taxon>Actinotalea</taxon>
    </lineage>
</organism>
<name>A0A939RW96_9CELL</name>
<evidence type="ECO:0000256" key="1">
    <source>
        <dbReference type="SAM" id="MobiDB-lite"/>
    </source>
</evidence>
<evidence type="ECO:0000256" key="2">
    <source>
        <dbReference type="SAM" id="Phobius"/>
    </source>
</evidence>
<sequence>MTTAVLLDHVAAYASAVRSHLRDLSPEQVEDLTDGLEADLAEALEDPAGAVTTGELALGAVGAGMRLGGPDDPAAMIDLTRRFGPAGEYAAELRAAAGLGPARAAATEPGLMRRLARRITAERLTWEAALQSSAAWRTAGPFVVSLRPLWWVLRGWVWFVVTVGAFHVVVGFHSAQAFVPANPGAWLLLATSVVLSVQWGRGLLRGRAPVRALGRAGNALAVIVVLPLLLGFMSFVDARGVNAEAVSYVEVPVYEEPDRQDGVWVDGMQVSNLFAYDAQGNPLDGVQLYDDRGRQVQTTSDGSWSDWSLPGIEEPWTFAAAQDVDGRTRWNVFPLSGAPSSEWDYDDEGERVLSSVASPRTPPRPFAKAPAVHAPEADGRTSGTQGEPTSDEVLASQD</sequence>